<reference evidence="2 3" key="1">
    <citation type="journal article" date="2013" name="Genome Announc.">
        <title>Complete Genome Sequence of the Carbazole Degrader Pseudomonas resinovorans Strain CA10 (NBRC 106553).</title>
        <authorList>
            <person name="Shintani M."/>
            <person name="Hosoyama A."/>
            <person name="Ohji S."/>
            <person name="Tsuchikane K."/>
            <person name="Takarada H."/>
            <person name="Yamazoe A."/>
            <person name="Fujita N."/>
            <person name="Nojiri H."/>
        </authorList>
    </citation>
    <scope>NUCLEOTIDE SEQUENCE [LARGE SCALE GENOMIC DNA]</scope>
    <source>
        <strain evidence="2 3">NBRC 106553</strain>
    </source>
</reference>
<evidence type="ECO:0000313" key="2">
    <source>
        <dbReference type="EMBL" id="BAN47821.1"/>
    </source>
</evidence>
<organism evidence="2 3">
    <name type="scientific">Metapseudomonas resinovorans NBRC 106553</name>
    <dbReference type="NCBI Taxonomy" id="1245471"/>
    <lineage>
        <taxon>Bacteria</taxon>
        <taxon>Pseudomonadati</taxon>
        <taxon>Pseudomonadota</taxon>
        <taxon>Gammaproteobacteria</taxon>
        <taxon>Pseudomonadales</taxon>
        <taxon>Pseudomonadaceae</taxon>
        <taxon>Metapseudomonas</taxon>
    </lineage>
</organism>
<gene>
    <name evidence="2" type="ORF">PCA10_20890</name>
</gene>
<feature type="compositionally biased region" description="Basic and acidic residues" evidence="1">
    <location>
        <begin position="43"/>
        <end position="68"/>
    </location>
</feature>
<dbReference type="AlphaFoldDB" id="S6AU65"/>
<dbReference type="RefSeq" id="WP_016492021.1">
    <property type="nucleotide sequence ID" value="NC_021499.1"/>
</dbReference>
<dbReference type="HOGENOM" id="CLU_2790839_0_0_6"/>
<accession>S6AU65</accession>
<dbReference type="EMBL" id="AP013068">
    <property type="protein sequence ID" value="BAN47821.1"/>
    <property type="molecule type" value="Genomic_DNA"/>
</dbReference>
<sequence>MGKRHDPERIDNENPEWRAEDFARARPAGEVLGEIFGEEMGEEMSKPRPDRPAAARTKEQAGDSQEPK</sequence>
<feature type="compositionally biased region" description="Basic and acidic residues" evidence="1">
    <location>
        <begin position="1"/>
        <end position="24"/>
    </location>
</feature>
<evidence type="ECO:0000313" key="3">
    <source>
        <dbReference type="Proteomes" id="UP000015503"/>
    </source>
</evidence>
<feature type="region of interest" description="Disordered" evidence="1">
    <location>
        <begin position="1"/>
        <end position="68"/>
    </location>
</feature>
<dbReference type="Proteomes" id="UP000015503">
    <property type="component" value="Chromosome"/>
</dbReference>
<dbReference type="eggNOG" id="COG3514">
    <property type="taxonomic scope" value="Bacteria"/>
</dbReference>
<dbReference type="KEGG" id="pre:PCA10_20890"/>
<dbReference type="PATRIC" id="fig|1245471.3.peg.2105"/>
<dbReference type="OrthoDB" id="9796641at2"/>
<protein>
    <submittedName>
        <fullName evidence="2">Uncharacterized protein</fullName>
    </submittedName>
</protein>
<keyword evidence="3" id="KW-1185">Reference proteome</keyword>
<proteinExistence type="predicted"/>
<evidence type="ECO:0000256" key="1">
    <source>
        <dbReference type="SAM" id="MobiDB-lite"/>
    </source>
</evidence>
<name>S6AU65_METRE</name>